<keyword evidence="2" id="KW-1185">Reference proteome</keyword>
<dbReference type="RefSeq" id="WP_120167441.1">
    <property type="nucleotide sequence ID" value="NZ_MCIB01000004.1"/>
</dbReference>
<comment type="caution">
    <text evidence="1">The sequence shown here is derived from an EMBL/GenBank/DDBJ whole genome shotgun (WGS) entry which is preliminary data.</text>
</comment>
<name>A0A419T8L3_9FIRM</name>
<dbReference type="AlphaFoldDB" id="A0A419T8L3"/>
<gene>
    <name evidence="1" type="ORF">BET03_08415</name>
</gene>
<sequence length="179" mass="20515">MKFSNFKFSLDDDYFNRSERHLSFGDVKERIIKFIKRDPVASYKLAIGTDSQVKGGYTVFASAIVVHRVKKGAWGCIKKNILDREVMNLREKISIETNLTLQLASKFTPDFFDEITEIILPYVDKGANFSHEVHIDIGKKGETKRFTKEMVGYFAGLDFEAKIKPESYAATSYANKYTK</sequence>
<evidence type="ECO:0000313" key="1">
    <source>
        <dbReference type="EMBL" id="RKD33738.1"/>
    </source>
</evidence>
<proteinExistence type="predicted"/>
<evidence type="ECO:0000313" key="2">
    <source>
        <dbReference type="Proteomes" id="UP000284177"/>
    </source>
</evidence>
<protein>
    <submittedName>
        <fullName evidence="1">Uncharacterized protein</fullName>
    </submittedName>
</protein>
<reference evidence="1 2" key="1">
    <citation type="submission" date="2016-08" db="EMBL/GenBank/DDBJ databases">
        <title>Novel Firmicutes and Novel Genomes.</title>
        <authorList>
            <person name="Poppleton D.I."/>
            <person name="Gribaldo S."/>
        </authorList>
    </citation>
    <scope>NUCLEOTIDE SEQUENCE [LARGE SCALE GENOMIC DNA]</scope>
    <source>
        <strain evidence="1 2">CTT3</strain>
    </source>
</reference>
<dbReference type="Pfam" id="PF04308">
    <property type="entry name" value="RNaseH_like"/>
    <property type="match status" value="1"/>
</dbReference>
<accession>A0A419T8L3</accession>
<dbReference type="Proteomes" id="UP000284177">
    <property type="component" value="Unassembled WGS sequence"/>
</dbReference>
<dbReference type="EMBL" id="MCIB01000004">
    <property type="protein sequence ID" value="RKD33738.1"/>
    <property type="molecule type" value="Genomic_DNA"/>
</dbReference>
<dbReference type="OrthoDB" id="37369at2"/>
<dbReference type="PANTHER" id="PTHR39961:SF1">
    <property type="entry name" value="DUF458 DOMAIN-CONTAINING PROTEIN"/>
    <property type="match status" value="1"/>
</dbReference>
<organism evidence="1 2">
    <name type="scientific">Thermohalobacter berrensis</name>
    <dbReference type="NCBI Taxonomy" id="99594"/>
    <lineage>
        <taxon>Bacteria</taxon>
        <taxon>Bacillati</taxon>
        <taxon>Bacillota</taxon>
        <taxon>Tissierellia</taxon>
        <taxon>Tissierellales</taxon>
        <taxon>Thermohalobacteraceae</taxon>
        <taxon>Thermohalobacter</taxon>
    </lineage>
</organism>
<dbReference type="InterPro" id="IPR007405">
    <property type="entry name" value="Phage_KVP40_Orf299"/>
</dbReference>
<dbReference type="PANTHER" id="PTHR39961">
    <property type="entry name" value="HYPOTHETICAL CYTOSOLIC PROTEIN"/>
    <property type="match status" value="1"/>
</dbReference>